<dbReference type="EMBL" id="LAZR01040267">
    <property type="protein sequence ID" value="KKL14916.1"/>
    <property type="molecule type" value="Genomic_DNA"/>
</dbReference>
<protein>
    <recommendedName>
        <fullName evidence="2">Bacteriophage Mu GpT domain-containing protein</fullName>
    </recommendedName>
</protein>
<name>A0A0F9DAX7_9ZZZZ</name>
<organism evidence="1">
    <name type="scientific">marine sediment metagenome</name>
    <dbReference type="NCBI Taxonomy" id="412755"/>
    <lineage>
        <taxon>unclassified sequences</taxon>
        <taxon>metagenomes</taxon>
        <taxon>ecological metagenomes</taxon>
    </lineage>
</organism>
<reference evidence="1" key="1">
    <citation type="journal article" date="2015" name="Nature">
        <title>Complex archaea that bridge the gap between prokaryotes and eukaryotes.</title>
        <authorList>
            <person name="Spang A."/>
            <person name="Saw J.H."/>
            <person name="Jorgensen S.L."/>
            <person name="Zaremba-Niedzwiedzka K."/>
            <person name="Martijn J."/>
            <person name="Lind A.E."/>
            <person name="van Eijk R."/>
            <person name="Schleper C."/>
            <person name="Guy L."/>
            <person name="Ettema T.J."/>
        </authorList>
    </citation>
    <scope>NUCLEOTIDE SEQUENCE</scope>
</reference>
<sequence length="139" mass="15565">MANPLTSPAFVKMLQEDLREVADDSRKYNNINSTKEQIFDIITDSTRAWEEWTSVSALGDIPKFNGRLTTLGITPGFATKIEPGEFAGKTVATRKLFDDLKYDILMNLVKQLMTSAFRVRDKNAVAVFANATSTAFDFM</sequence>
<dbReference type="AlphaFoldDB" id="A0A0F9DAX7"/>
<evidence type="ECO:0000313" key="1">
    <source>
        <dbReference type="EMBL" id="KKL14916.1"/>
    </source>
</evidence>
<gene>
    <name evidence="1" type="ORF">LCGC14_2510830</name>
</gene>
<accession>A0A0F9DAX7</accession>
<feature type="non-terminal residue" evidence="1">
    <location>
        <position position="139"/>
    </location>
</feature>
<proteinExistence type="predicted"/>
<comment type="caution">
    <text evidence="1">The sequence shown here is derived from an EMBL/GenBank/DDBJ whole genome shotgun (WGS) entry which is preliminary data.</text>
</comment>
<evidence type="ECO:0008006" key="2">
    <source>
        <dbReference type="Google" id="ProtNLM"/>
    </source>
</evidence>